<comment type="similarity">
    <text evidence="3 7">Belongs to the metallo-dependent hydrolases superfamily. Uronate isomerase family.</text>
</comment>
<accession>A0A3P3XKU3</accession>
<dbReference type="InterPro" id="IPR032466">
    <property type="entry name" value="Metal_Hydrolase"/>
</dbReference>
<dbReference type="AlphaFoldDB" id="A0A3P3XKU3"/>
<dbReference type="Gene3D" id="3.20.20.140">
    <property type="entry name" value="Metal-dependent hydrolases"/>
    <property type="match status" value="1"/>
</dbReference>
<organism evidence="8">
    <name type="scientific">uncultured spirochete</name>
    <dbReference type="NCBI Taxonomy" id="156406"/>
    <lineage>
        <taxon>Bacteria</taxon>
        <taxon>Pseudomonadati</taxon>
        <taxon>Spirochaetota</taxon>
        <taxon>Spirochaetia</taxon>
        <taxon>Spirochaetales</taxon>
        <taxon>environmental samples</taxon>
    </lineage>
</organism>
<dbReference type="GO" id="GO:0019698">
    <property type="term" value="P:D-galacturonate catabolic process"/>
    <property type="evidence" value="ECO:0007669"/>
    <property type="project" value="TreeGrafter"/>
</dbReference>
<evidence type="ECO:0000256" key="7">
    <source>
        <dbReference type="HAMAP-Rule" id="MF_00675"/>
    </source>
</evidence>
<dbReference type="PANTHER" id="PTHR30068:SF4">
    <property type="entry name" value="URONATE ISOMERASE"/>
    <property type="match status" value="1"/>
</dbReference>
<gene>
    <name evidence="7 8" type="primary">uxaC</name>
    <name evidence="8" type="ORF">SPIROBIBN47_380026</name>
</gene>
<dbReference type="EMBL" id="FWDM01000032">
    <property type="protein sequence ID" value="SLM14991.1"/>
    <property type="molecule type" value="Genomic_DNA"/>
</dbReference>
<evidence type="ECO:0000313" key="8">
    <source>
        <dbReference type="EMBL" id="SLM14991.1"/>
    </source>
</evidence>
<dbReference type="InterPro" id="IPR003766">
    <property type="entry name" value="Uronate_isomerase"/>
</dbReference>
<dbReference type="Gene3D" id="1.10.2020.10">
    <property type="entry name" value="uronate isomerase, domain 2, chain A"/>
    <property type="match status" value="1"/>
</dbReference>
<dbReference type="UniPathway" id="UPA00246"/>
<reference evidence="8" key="1">
    <citation type="submission" date="2017-02" db="EMBL/GenBank/DDBJ databases">
        <authorList>
            <person name="Regsiter A."/>
            <person name="William W."/>
        </authorList>
    </citation>
    <scope>NUCLEOTIDE SEQUENCE</scope>
    <source>
        <strain evidence="8">Bib</strain>
    </source>
</reference>
<evidence type="ECO:0000256" key="5">
    <source>
        <dbReference type="ARBA" id="ARBA00020555"/>
    </source>
</evidence>
<name>A0A3P3XKU3_9SPIR</name>
<dbReference type="NCBIfam" id="NF002794">
    <property type="entry name" value="PRK02925.1"/>
    <property type="match status" value="1"/>
</dbReference>
<evidence type="ECO:0000256" key="1">
    <source>
        <dbReference type="ARBA" id="ARBA00001165"/>
    </source>
</evidence>
<dbReference type="HAMAP" id="MF_00675">
    <property type="entry name" value="UxaC"/>
    <property type="match status" value="1"/>
</dbReference>
<evidence type="ECO:0000256" key="2">
    <source>
        <dbReference type="ARBA" id="ARBA00004892"/>
    </source>
</evidence>
<protein>
    <recommendedName>
        <fullName evidence="5 7">Uronate isomerase</fullName>
        <ecNumber evidence="4 7">5.3.1.12</ecNumber>
    </recommendedName>
    <alternativeName>
        <fullName evidence="7">Glucuronate isomerase</fullName>
    </alternativeName>
    <alternativeName>
        <fullName evidence="7">Uronic isomerase</fullName>
    </alternativeName>
</protein>
<comment type="pathway">
    <text evidence="2 7">Carbohydrate metabolism; pentose and glucuronate interconversion.</text>
</comment>
<dbReference type="SUPFAM" id="SSF51556">
    <property type="entry name" value="Metallo-dependent hydrolases"/>
    <property type="match status" value="1"/>
</dbReference>
<evidence type="ECO:0000256" key="6">
    <source>
        <dbReference type="ARBA" id="ARBA00023235"/>
    </source>
</evidence>
<dbReference type="EC" id="5.3.1.12" evidence="4 7"/>
<keyword evidence="6 7" id="KW-0413">Isomerase</keyword>
<dbReference type="GO" id="GO:0042840">
    <property type="term" value="P:D-glucuronate catabolic process"/>
    <property type="evidence" value="ECO:0007669"/>
    <property type="project" value="TreeGrafter"/>
</dbReference>
<comment type="catalytic activity">
    <reaction evidence="7">
        <text>aldehydo-D-galacturonate = keto-D-tagaturonate</text>
        <dbReference type="Rhea" id="RHEA:27702"/>
        <dbReference type="ChEBI" id="CHEBI:12952"/>
        <dbReference type="ChEBI" id="CHEBI:17886"/>
    </reaction>
</comment>
<evidence type="ECO:0000256" key="4">
    <source>
        <dbReference type="ARBA" id="ARBA00012546"/>
    </source>
</evidence>
<dbReference type="Pfam" id="PF02614">
    <property type="entry name" value="UxaC"/>
    <property type="match status" value="1"/>
</dbReference>
<evidence type="ECO:0000256" key="3">
    <source>
        <dbReference type="ARBA" id="ARBA00008397"/>
    </source>
</evidence>
<proteinExistence type="inferred from homology"/>
<sequence length="491" mass="54402">MAHFIDENFLLKNETAKRFFFGTAKDLPIIDYHCHLSPKAIAEDKPFDDIARMWLEGDHYKWRIMRANGTPESLCAGDGPWEEKFVAYASALTKAAGNPLQQWSHLELRRIFGISEVLTPHNALKIREEANRVLATKKISPRSLLEQFNVKVICTTDDPIDDLHWHKAIADEQRAGSAFQTKVLPAFRPDKAMNTADIAAWNTYVDALGKSAGIEIGSYAALAEALARRHAYFHAMGCRLSDHALLVPVFMPASESELDAIVQRARNGTVLSASEQAKLMTAVLSHLARLNAQKNWTMQLHIGALRNVNHQLFKAFGPDVGGDCTSDEPIIAPLAAFLGALDSERKLPKTILYSLDPAKNNPLVALAVSFTGASPFESGAKGSSRASGTMQVQVPGKVQVGAAWWFNDQKDGMERHLKEYASVGLLGAWVGMLTDSRSFMSFPRHEYFRRLLCNTIGEWVEAGELPDDPLYTESVVRAICWENAASYFGML</sequence>
<comment type="catalytic activity">
    <reaction evidence="1 7">
        <text>D-glucuronate = D-fructuronate</text>
        <dbReference type="Rhea" id="RHEA:13049"/>
        <dbReference type="ChEBI" id="CHEBI:58720"/>
        <dbReference type="ChEBI" id="CHEBI:59863"/>
        <dbReference type="EC" id="5.3.1.12"/>
    </reaction>
</comment>
<dbReference type="GO" id="GO:0008880">
    <property type="term" value="F:glucuronate isomerase activity"/>
    <property type="evidence" value="ECO:0007669"/>
    <property type="project" value="UniProtKB-UniRule"/>
</dbReference>
<dbReference type="PANTHER" id="PTHR30068">
    <property type="entry name" value="URONATE ISOMERASE"/>
    <property type="match status" value="1"/>
</dbReference>